<organism evidence="1 2">
    <name type="scientific">Cotesia glomerata</name>
    <name type="common">Lepidopteran parasitic wasp</name>
    <name type="synonym">Apanteles glomeratus</name>
    <dbReference type="NCBI Taxonomy" id="32391"/>
    <lineage>
        <taxon>Eukaryota</taxon>
        <taxon>Metazoa</taxon>
        <taxon>Ecdysozoa</taxon>
        <taxon>Arthropoda</taxon>
        <taxon>Hexapoda</taxon>
        <taxon>Insecta</taxon>
        <taxon>Pterygota</taxon>
        <taxon>Neoptera</taxon>
        <taxon>Endopterygota</taxon>
        <taxon>Hymenoptera</taxon>
        <taxon>Apocrita</taxon>
        <taxon>Ichneumonoidea</taxon>
        <taxon>Braconidae</taxon>
        <taxon>Microgastrinae</taxon>
        <taxon>Cotesia</taxon>
    </lineage>
</organism>
<sequence length="105" mass="11757">MVARSFPRAYQDKLKTEEMICIIERHPNTNLGLSPKRDVGLIPIFSCGPDSRFVEPLCTEEVIKVSILLENPSLGLSVTILESCIFFTEQNSEENSETEQASVPE</sequence>
<evidence type="ECO:0000313" key="1">
    <source>
        <dbReference type="EMBL" id="KAH0540092.1"/>
    </source>
</evidence>
<keyword evidence="2" id="KW-1185">Reference proteome</keyword>
<accession>A0AAV7HXU1</accession>
<reference evidence="1 2" key="1">
    <citation type="journal article" date="2021" name="J. Hered.">
        <title>A chromosome-level genome assembly of the parasitoid wasp, Cotesia glomerata (Hymenoptera: Braconidae).</title>
        <authorList>
            <person name="Pinto B.J."/>
            <person name="Weis J.J."/>
            <person name="Gamble T."/>
            <person name="Ode P.J."/>
            <person name="Paul R."/>
            <person name="Zaspel J.M."/>
        </authorList>
    </citation>
    <scope>NUCLEOTIDE SEQUENCE [LARGE SCALE GENOMIC DNA]</scope>
    <source>
        <strain evidence="1">CgM1</strain>
    </source>
</reference>
<dbReference type="Proteomes" id="UP000826195">
    <property type="component" value="Unassembled WGS sequence"/>
</dbReference>
<dbReference type="EMBL" id="JAHXZJ010002609">
    <property type="protein sequence ID" value="KAH0540092.1"/>
    <property type="molecule type" value="Genomic_DNA"/>
</dbReference>
<name>A0AAV7HXU1_COTGL</name>
<proteinExistence type="predicted"/>
<evidence type="ECO:0000313" key="2">
    <source>
        <dbReference type="Proteomes" id="UP000826195"/>
    </source>
</evidence>
<protein>
    <submittedName>
        <fullName evidence="1">Uncharacterized protein</fullName>
    </submittedName>
</protein>
<gene>
    <name evidence="1" type="ORF">KQX54_012536</name>
</gene>
<dbReference type="AlphaFoldDB" id="A0AAV7HXU1"/>
<comment type="caution">
    <text evidence="1">The sequence shown here is derived from an EMBL/GenBank/DDBJ whole genome shotgun (WGS) entry which is preliminary data.</text>
</comment>